<dbReference type="KEGG" id="hfl:PUV54_04140"/>
<name>A0AAF0CI00_9PROT</name>
<dbReference type="EMBL" id="CP118166">
    <property type="protein sequence ID" value="WDI32382.1"/>
    <property type="molecule type" value="Genomic_DNA"/>
</dbReference>
<proteinExistence type="predicted"/>
<dbReference type="AlphaFoldDB" id="A0AAF0CI00"/>
<accession>A0AAF0CI00</accession>
<feature type="signal peptide" evidence="1">
    <location>
        <begin position="1"/>
        <end position="19"/>
    </location>
</feature>
<organism evidence="2 3">
    <name type="scientific">Hyphococcus flavus</name>
    <dbReference type="NCBI Taxonomy" id="1866326"/>
    <lineage>
        <taxon>Bacteria</taxon>
        <taxon>Pseudomonadati</taxon>
        <taxon>Pseudomonadota</taxon>
        <taxon>Alphaproteobacteria</taxon>
        <taxon>Parvularculales</taxon>
        <taxon>Parvularculaceae</taxon>
        <taxon>Hyphococcus</taxon>
    </lineage>
</organism>
<protein>
    <recommendedName>
        <fullName evidence="4">DUF1080 domain-containing protein</fullName>
    </recommendedName>
</protein>
<evidence type="ECO:0008006" key="4">
    <source>
        <dbReference type="Google" id="ProtNLM"/>
    </source>
</evidence>
<gene>
    <name evidence="2" type="ORF">PUV54_04140</name>
</gene>
<reference evidence="2" key="1">
    <citation type="submission" date="2023-02" db="EMBL/GenBank/DDBJ databases">
        <title>Genome sequence of Hyphococcus flavus.</title>
        <authorList>
            <person name="Rong J.-C."/>
            <person name="Zhao Q."/>
            <person name="Yi M."/>
            <person name="Wu J.-Y."/>
        </authorList>
    </citation>
    <scope>NUCLEOTIDE SEQUENCE</scope>
    <source>
        <strain evidence="2">MCCC 1K03223</strain>
    </source>
</reference>
<keyword evidence="1" id="KW-0732">Signal</keyword>
<evidence type="ECO:0000313" key="2">
    <source>
        <dbReference type="EMBL" id="WDI32382.1"/>
    </source>
</evidence>
<dbReference type="Gene3D" id="2.60.120.560">
    <property type="entry name" value="Exo-inulinase, domain 1"/>
    <property type="match status" value="1"/>
</dbReference>
<keyword evidence="3" id="KW-1185">Reference proteome</keyword>
<sequence length="375" mass="41979">MRTFISIMLLCLAPALTHAQEESAAERITFEGKSWRVEAQKAVIERYLDRDALVLAGGRIWLDDMVFEDGVIEFDVAFDEGTAFIGPMFRAENDSRFEEFYFRTHLSEKPDAVQYTPVENGLSAWQIFSDENAIAPIKLKFGAWNHVKIVVKGDMAEFYFNSDTPQLHVPDLKTDIRSGTVGHRSSGFDGAEARLSNLVFRPLRDDEGIVGAAKDTAPLPEGLISSWSVSAPFAEAEVADALTLPQKTPATLEWRDLEVETNGIANLARLSGRTRDENTVFVRLDINSDSKQMKELTFGYSDRVRIYLNGKRVYFGDAGWTVRDYRFLGTVGFFDRVGLDLKKGDNEVMIAVSETFGGWAWAGAMEDQSQITLGR</sequence>
<feature type="chain" id="PRO_5042178959" description="DUF1080 domain-containing protein" evidence="1">
    <location>
        <begin position="20"/>
        <end position="375"/>
    </location>
</feature>
<dbReference type="RefSeq" id="WP_274494303.1">
    <property type="nucleotide sequence ID" value="NZ_CP118166.1"/>
</dbReference>
<evidence type="ECO:0000313" key="3">
    <source>
        <dbReference type="Proteomes" id="UP001214043"/>
    </source>
</evidence>
<dbReference type="Proteomes" id="UP001214043">
    <property type="component" value="Chromosome"/>
</dbReference>
<evidence type="ECO:0000256" key="1">
    <source>
        <dbReference type="SAM" id="SignalP"/>
    </source>
</evidence>